<feature type="region of interest" description="Disordered" evidence="1">
    <location>
        <begin position="240"/>
        <end position="266"/>
    </location>
</feature>
<accession>A0A1G4I1R0</accession>
<reference evidence="2" key="1">
    <citation type="submission" date="2016-09" db="EMBL/GenBank/DDBJ databases">
        <authorList>
            <person name="Hebert L."/>
            <person name="Moumen B."/>
        </authorList>
    </citation>
    <scope>NUCLEOTIDE SEQUENCE [LARGE SCALE GENOMIC DNA]</scope>
    <source>
        <strain evidence="2">OVI</strain>
    </source>
</reference>
<keyword evidence="3" id="KW-1185">Reference proteome</keyword>
<dbReference type="RefSeq" id="XP_067077113.1">
    <property type="nucleotide sequence ID" value="XM_067221012.1"/>
</dbReference>
<evidence type="ECO:0000256" key="1">
    <source>
        <dbReference type="SAM" id="MobiDB-lite"/>
    </source>
</evidence>
<dbReference type="AlphaFoldDB" id="A0A1G4I1R0"/>
<dbReference type="SUPFAM" id="SSF63829">
    <property type="entry name" value="Calcium-dependent phosphotriesterase"/>
    <property type="match status" value="1"/>
</dbReference>
<dbReference type="InterPro" id="IPR051262">
    <property type="entry name" value="SMP-30/CGR1_Lactonase"/>
</dbReference>
<name>A0A1G4I1R0_TRYEQ</name>
<dbReference type="Gene3D" id="2.120.10.30">
    <property type="entry name" value="TolB, C-terminal domain"/>
    <property type="match status" value="2"/>
</dbReference>
<evidence type="ECO:0000313" key="2">
    <source>
        <dbReference type="EMBL" id="SCU65524.1"/>
    </source>
</evidence>
<dbReference type="VEuPathDB" id="TriTrypDB:TEOVI_000656800"/>
<gene>
    <name evidence="2" type="ORF">TEOVI_000656800</name>
</gene>
<dbReference type="InterPro" id="IPR011042">
    <property type="entry name" value="6-blade_b-propeller_TolB-like"/>
</dbReference>
<dbReference type="EMBL" id="CZPT02000324">
    <property type="protein sequence ID" value="SCU65524.1"/>
    <property type="molecule type" value="Genomic_DNA"/>
</dbReference>
<evidence type="ECO:0000313" key="3">
    <source>
        <dbReference type="Proteomes" id="UP000195570"/>
    </source>
</evidence>
<dbReference type="PANTHER" id="PTHR47572:SF5">
    <property type="entry name" value="BLR2277 PROTEIN"/>
    <property type="match status" value="1"/>
</dbReference>
<dbReference type="Proteomes" id="UP000195570">
    <property type="component" value="Unassembled WGS sequence"/>
</dbReference>
<organism evidence="2 3">
    <name type="scientific">Trypanosoma equiperdum</name>
    <dbReference type="NCBI Taxonomy" id="5694"/>
    <lineage>
        <taxon>Eukaryota</taxon>
        <taxon>Discoba</taxon>
        <taxon>Euglenozoa</taxon>
        <taxon>Kinetoplastea</taxon>
        <taxon>Metakinetoplastina</taxon>
        <taxon>Trypanosomatida</taxon>
        <taxon>Trypanosomatidae</taxon>
        <taxon>Trypanosoma</taxon>
    </lineage>
</organism>
<comment type="caution">
    <text evidence="2">The sequence shown here is derived from an EMBL/GenBank/DDBJ whole genome shotgun (WGS) entry which is preliminary data.</text>
</comment>
<dbReference type="GeneID" id="92380502"/>
<sequence length="344" mass="36562">MEFVAEAHGYLITGLALDSQGDLFAICSCSGELLRLNKEENTLVSIMATEASPYNIAIEPNSGSVFITDRSENAILKLEDAATVRAEQELREGKDQESQAAYTTVQYLNAFEGRSFLGPTAIAFSPSGELFFTDAGAEGDSSFSDPVGAVYRTTMNHEHLVPICTRGLIRPSAIAVAPDNSVYVCEQGTNRVLRFVQRSTFYVGNVFAQLQGGMGPRAIAVSPRDGSVFVAQYDISAVEAPTEEGESEKGNEDAGEGEGGDDGKVQNQSALESAGEGGIITVLGRDGDVRGIVRTMRPCITAIALDASGETLYVMEGDEANGSSKLYKLQVLPLDDQQCGGQAE</sequence>
<protein>
    <submittedName>
        <fullName evidence="2">SMP-30/Gluconolaconase/LRE-like region, putative</fullName>
    </submittedName>
</protein>
<proteinExistence type="predicted"/>
<dbReference type="PANTHER" id="PTHR47572">
    <property type="entry name" value="LIPOPROTEIN-RELATED"/>
    <property type="match status" value="1"/>
</dbReference>